<keyword evidence="11" id="KW-1185">Reference proteome</keyword>
<organism evidence="10 11">
    <name type="scientific">Artemia franciscana</name>
    <name type="common">Brine shrimp</name>
    <name type="synonym">Artemia sanfranciscana</name>
    <dbReference type="NCBI Taxonomy" id="6661"/>
    <lineage>
        <taxon>Eukaryota</taxon>
        <taxon>Metazoa</taxon>
        <taxon>Ecdysozoa</taxon>
        <taxon>Arthropoda</taxon>
        <taxon>Crustacea</taxon>
        <taxon>Branchiopoda</taxon>
        <taxon>Anostraca</taxon>
        <taxon>Artemiidae</taxon>
        <taxon>Artemia</taxon>
    </lineage>
</organism>
<dbReference type="Gene3D" id="1.10.10.10">
    <property type="entry name" value="Winged helix-like DNA-binding domain superfamily/Winged helix DNA-binding domain"/>
    <property type="match status" value="1"/>
</dbReference>
<comment type="function">
    <text evidence="7 8">TFIIF is a general transcription initiation factor that binds to RNA polymerase II and helps to recruit it to the initiation complex in collaboration with TFIIB. It promotes transcription elongation.</text>
</comment>
<dbReference type="InterPro" id="IPR036390">
    <property type="entry name" value="WH_DNA-bd_sf"/>
</dbReference>
<evidence type="ECO:0000256" key="2">
    <source>
        <dbReference type="ARBA" id="ARBA00005249"/>
    </source>
</evidence>
<dbReference type="InterPro" id="IPR036388">
    <property type="entry name" value="WH-like_DNA-bd_sf"/>
</dbReference>
<feature type="compositionally biased region" description="Acidic residues" evidence="9">
    <location>
        <begin position="247"/>
        <end position="262"/>
    </location>
</feature>
<dbReference type="Pfam" id="PF05793">
    <property type="entry name" value="TFIIF_alpha"/>
    <property type="match status" value="1"/>
</dbReference>
<dbReference type="GO" id="GO:0001096">
    <property type="term" value="F:TFIIF-class transcription factor complex binding"/>
    <property type="evidence" value="ECO:0007669"/>
    <property type="project" value="TreeGrafter"/>
</dbReference>
<evidence type="ECO:0000256" key="5">
    <source>
        <dbReference type="ARBA" id="ARBA00023163"/>
    </source>
</evidence>
<feature type="compositionally biased region" description="Basic residues" evidence="9">
    <location>
        <begin position="322"/>
        <end position="332"/>
    </location>
</feature>
<dbReference type="GO" id="GO:0032968">
    <property type="term" value="P:positive regulation of transcription elongation by RNA polymerase II"/>
    <property type="evidence" value="ECO:0007669"/>
    <property type="project" value="InterPro"/>
</dbReference>
<dbReference type="InterPro" id="IPR011039">
    <property type="entry name" value="TFIIF_interaction"/>
</dbReference>
<dbReference type="Proteomes" id="UP001187531">
    <property type="component" value="Unassembled WGS sequence"/>
</dbReference>
<evidence type="ECO:0000256" key="1">
    <source>
        <dbReference type="ARBA" id="ARBA00004123"/>
    </source>
</evidence>
<dbReference type="AlphaFoldDB" id="A0AA88HE80"/>
<reference evidence="10" key="1">
    <citation type="submission" date="2023-07" db="EMBL/GenBank/DDBJ databases">
        <title>Chromosome-level genome assembly of Artemia franciscana.</title>
        <authorList>
            <person name="Jo E."/>
        </authorList>
    </citation>
    <scope>NUCLEOTIDE SEQUENCE</scope>
    <source>
        <tissue evidence="10">Whole body</tissue>
    </source>
</reference>
<dbReference type="SUPFAM" id="SSF50916">
    <property type="entry name" value="Rap30/74 interaction domains"/>
    <property type="match status" value="1"/>
</dbReference>
<dbReference type="GO" id="GO:0003677">
    <property type="term" value="F:DNA binding"/>
    <property type="evidence" value="ECO:0007669"/>
    <property type="project" value="UniProtKB-KW"/>
</dbReference>
<keyword evidence="6 8" id="KW-0539">Nucleus</keyword>
<accession>A0AA88HE80</accession>
<feature type="compositionally biased region" description="Basic and acidic residues" evidence="9">
    <location>
        <begin position="280"/>
        <end position="290"/>
    </location>
</feature>
<evidence type="ECO:0000256" key="4">
    <source>
        <dbReference type="ARBA" id="ARBA00023125"/>
    </source>
</evidence>
<dbReference type="GO" id="GO:0016251">
    <property type="term" value="F:RNA polymerase II general transcription initiation factor activity"/>
    <property type="evidence" value="ECO:0007669"/>
    <property type="project" value="TreeGrafter"/>
</dbReference>
<sequence>MTSQPVVKEYVITVPKTHNAHSIMKFHGGLNIDFDKWPDLSVKMERENNMREFKTLDDDMPKFGAGSEFGKEAREEARRKKYGINLRKYKPDDQPWIMKVGSGKTARKYKGTREGGITENASYYILTPGKNNSFEAHPVKEWYNFIPIQRYQALNEEEAEEQFNRRDKTLNYFAVMVNKKITGKTGENVKDEDEQKKKTKGKALTFNESDIDESGGEGGGEDFEGSDEETKKPQKGKKKKERKDSGSEAEEDEGDGDNEGAEVDYMSSSDQESESETEELELKGVSDEAGLRGMLTSEEDSDEEKKSNEDESEEEEEDSREKIKKKKEKRKKLKEEATDSSTTDSEDEEQQKRKAEKKAAKADAALKVKEELKAEPEPQPSEVAKPESRKRPHEGYQPPPKHIKTEAGTPGPSSSGQFTEGLNEETLRRYLSRKPMTAVDLLSVFRRKAQGKSKEDLAAAITELLKKVDPKKTKHQGKTYFALK</sequence>
<feature type="compositionally biased region" description="Acidic residues" evidence="9">
    <location>
        <begin position="209"/>
        <end position="227"/>
    </location>
</feature>
<evidence type="ECO:0000256" key="9">
    <source>
        <dbReference type="SAM" id="MobiDB-lite"/>
    </source>
</evidence>
<feature type="region of interest" description="Disordered" evidence="9">
    <location>
        <begin position="186"/>
        <end position="426"/>
    </location>
</feature>
<feature type="compositionally biased region" description="Basic and acidic residues" evidence="9">
    <location>
        <begin position="187"/>
        <end position="196"/>
    </location>
</feature>
<keyword evidence="4 8" id="KW-0238">DNA-binding</keyword>
<evidence type="ECO:0000313" key="10">
    <source>
        <dbReference type="EMBL" id="KAK2707435.1"/>
    </source>
</evidence>
<comment type="subcellular location">
    <subcellularLocation>
        <location evidence="1 8">Nucleus</location>
    </subcellularLocation>
</comment>
<dbReference type="SUPFAM" id="SSF46785">
    <property type="entry name" value="Winged helix' DNA-binding domain"/>
    <property type="match status" value="1"/>
</dbReference>
<evidence type="ECO:0000256" key="8">
    <source>
        <dbReference type="RuleBase" id="RU366044"/>
    </source>
</evidence>
<comment type="caution">
    <text evidence="10">The sequence shown here is derived from an EMBL/GenBank/DDBJ whole genome shotgun (WGS) entry which is preliminary data.</text>
</comment>
<evidence type="ECO:0000256" key="6">
    <source>
        <dbReference type="ARBA" id="ARBA00023242"/>
    </source>
</evidence>
<dbReference type="PANTHER" id="PTHR13011:SF0">
    <property type="entry name" value="GENERAL TRANSCRIPTION FACTOR IIF SUBUNIT 1"/>
    <property type="match status" value="1"/>
</dbReference>
<keyword evidence="5 8" id="KW-0804">Transcription</keyword>
<feature type="compositionally biased region" description="Basic and acidic residues" evidence="9">
    <location>
        <begin position="350"/>
        <end position="376"/>
    </location>
</feature>
<protein>
    <recommendedName>
        <fullName evidence="8">Transcription initiation factor IIF subunit alpha</fullName>
    </recommendedName>
</protein>
<dbReference type="GO" id="GO:0006367">
    <property type="term" value="P:transcription initiation at RNA polymerase II promoter"/>
    <property type="evidence" value="ECO:0007669"/>
    <property type="project" value="InterPro"/>
</dbReference>
<dbReference type="PANTHER" id="PTHR13011">
    <property type="entry name" value="TFIIF-ALPHA"/>
    <property type="match status" value="1"/>
</dbReference>
<feature type="compositionally biased region" description="Polar residues" evidence="9">
    <location>
        <begin position="411"/>
        <end position="420"/>
    </location>
</feature>
<evidence type="ECO:0000256" key="3">
    <source>
        <dbReference type="ARBA" id="ARBA00023015"/>
    </source>
</evidence>
<gene>
    <name evidence="10" type="ORF">QYM36_015206</name>
</gene>
<name>A0AA88HE80_ARTSF</name>
<evidence type="ECO:0000313" key="11">
    <source>
        <dbReference type="Proteomes" id="UP001187531"/>
    </source>
</evidence>
<dbReference type="EMBL" id="JAVRJZ010000019">
    <property type="protein sequence ID" value="KAK2707435.1"/>
    <property type="molecule type" value="Genomic_DNA"/>
</dbReference>
<proteinExistence type="inferred from homology"/>
<dbReference type="GO" id="GO:0005674">
    <property type="term" value="C:transcription factor TFIIF complex"/>
    <property type="evidence" value="ECO:0007669"/>
    <property type="project" value="TreeGrafter"/>
</dbReference>
<comment type="similarity">
    <text evidence="2 8">Belongs to the TFIIF alpha subunit family.</text>
</comment>
<dbReference type="InterPro" id="IPR008851">
    <property type="entry name" value="TFIIF-alpha"/>
</dbReference>
<evidence type="ECO:0000256" key="7">
    <source>
        <dbReference type="ARBA" id="ARBA00025232"/>
    </source>
</evidence>
<keyword evidence="3 8" id="KW-0805">Transcription regulation</keyword>